<proteinExistence type="inferred from homology"/>
<dbReference type="SUPFAM" id="SSF81653">
    <property type="entry name" value="Calcium ATPase, transduction domain A"/>
    <property type="match status" value="1"/>
</dbReference>
<evidence type="ECO:0000313" key="17">
    <source>
        <dbReference type="Proteomes" id="UP000241434"/>
    </source>
</evidence>
<keyword evidence="13" id="KW-1003">Cell membrane</keyword>
<dbReference type="CDD" id="cd00371">
    <property type="entry name" value="HMA"/>
    <property type="match status" value="1"/>
</dbReference>
<dbReference type="GO" id="GO:0005886">
    <property type="term" value="C:plasma membrane"/>
    <property type="evidence" value="ECO:0007669"/>
    <property type="project" value="UniProtKB-SubCell"/>
</dbReference>
<dbReference type="EC" id="7.2.2.21" evidence="11"/>
<dbReference type="GO" id="GO:0016887">
    <property type="term" value="F:ATP hydrolysis activity"/>
    <property type="evidence" value="ECO:0007669"/>
    <property type="project" value="InterPro"/>
</dbReference>
<dbReference type="InterPro" id="IPR006121">
    <property type="entry name" value="HMA_dom"/>
</dbReference>
<dbReference type="NCBIfam" id="TIGR01512">
    <property type="entry name" value="ATPase-IB2_Cd"/>
    <property type="match status" value="1"/>
</dbReference>
<feature type="domain" description="HMA" evidence="15">
    <location>
        <begin position="2"/>
        <end position="71"/>
    </location>
</feature>
<comment type="caution">
    <text evidence="16">The sequence shown here is derived from an EMBL/GenBank/DDBJ whole genome shotgun (WGS) entry which is preliminary data.</text>
</comment>
<dbReference type="SUPFAM" id="SSF81665">
    <property type="entry name" value="Calcium ATPase, transmembrane domain M"/>
    <property type="match status" value="1"/>
</dbReference>
<dbReference type="SFLD" id="SFLDS00003">
    <property type="entry name" value="Haloacid_Dehalogenase"/>
    <property type="match status" value="1"/>
</dbReference>
<evidence type="ECO:0000256" key="5">
    <source>
        <dbReference type="ARBA" id="ARBA00022723"/>
    </source>
</evidence>
<dbReference type="PRINTS" id="PR00119">
    <property type="entry name" value="CATATPASE"/>
</dbReference>
<evidence type="ECO:0000256" key="4">
    <source>
        <dbReference type="ARBA" id="ARBA00022692"/>
    </source>
</evidence>
<evidence type="ECO:0000256" key="7">
    <source>
        <dbReference type="ARBA" id="ARBA00022840"/>
    </source>
</evidence>
<dbReference type="SUPFAM" id="SSF56784">
    <property type="entry name" value="HAD-like"/>
    <property type="match status" value="1"/>
</dbReference>
<dbReference type="PROSITE" id="PS00154">
    <property type="entry name" value="ATPASE_E1_E2"/>
    <property type="match status" value="1"/>
</dbReference>
<dbReference type="InterPro" id="IPR059000">
    <property type="entry name" value="ATPase_P-type_domA"/>
</dbReference>
<dbReference type="InterPro" id="IPR044492">
    <property type="entry name" value="P_typ_ATPase_HD_dom"/>
</dbReference>
<dbReference type="Pfam" id="PF00122">
    <property type="entry name" value="E1-E2_ATPase"/>
    <property type="match status" value="1"/>
</dbReference>
<keyword evidence="6 13" id="KW-0547">Nucleotide-binding</keyword>
<dbReference type="Pfam" id="PF00403">
    <property type="entry name" value="HMA"/>
    <property type="match status" value="1"/>
</dbReference>
<dbReference type="NCBIfam" id="TIGR01494">
    <property type="entry name" value="ATPase_P-type"/>
    <property type="match status" value="1"/>
</dbReference>
<dbReference type="EMBL" id="JYGE01000003">
    <property type="protein sequence ID" value="PSJ31531.1"/>
    <property type="molecule type" value="Genomic_DNA"/>
</dbReference>
<dbReference type="NCBIfam" id="TIGR01525">
    <property type="entry name" value="ATPase-IB_hvy"/>
    <property type="match status" value="1"/>
</dbReference>
<keyword evidence="17" id="KW-1185">Reference proteome</keyword>
<dbReference type="OrthoDB" id="9760364at2"/>
<feature type="transmembrane region" description="Helical" evidence="13">
    <location>
        <begin position="687"/>
        <end position="707"/>
    </location>
</feature>
<comment type="similarity">
    <text evidence="2 13">Belongs to the cation transport ATPase (P-type) (TC 3.A.3) family. Type IB subfamily.</text>
</comment>
<dbReference type="SFLD" id="SFLDF00027">
    <property type="entry name" value="p-type_atpase"/>
    <property type="match status" value="1"/>
</dbReference>
<evidence type="ECO:0000256" key="2">
    <source>
        <dbReference type="ARBA" id="ARBA00006024"/>
    </source>
</evidence>
<dbReference type="Proteomes" id="UP000241434">
    <property type="component" value="Unassembled WGS sequence"/>
</dbReference>
<evidence type="ECO:0000256" key="10">
    <source>
        <dbReference type="ARBA" id="ARBA00023136"/>
    </source>
</evidence>
<organism evidence="16 17">
    <name type="scientific">Peptostreptococcus russellii</name>
    <dbReference type="NCBI Taxonomy" id="215200"/>
    <lineage>
        <taxon>Bacteria</taxon>
        <taxon>Bacillati</taxon>
        <taxon>Bacillota</taxon>
        <taxon>Clostridia</taxon>
        <taxon>Peptostreptococcales</taxon>
        <taxon>Peptostreptococcaceae</taxon>
        <taxon>Peptostreptococcus</taxon>
    </lineage>
</organism>
<dbReference type="SFLD" id="SFLDG00002">
    <property type="entry name" value="C1.7:_P-type_atpase_like"/>
    <property type="match status" value="1"/>
</dbReference>
<keyword evidence="5 13" id="KW-0479">Metal-binding</keyword>
<dbReference type="GO" id="GO:0008551">
    <property type="term" value="F:P-type cadmium transporter activity"/>
    <property type="evidence" value="ECO:0007669"/>
    <property type="project" value="UniProtKB-EC"/>
</dbReference>
<feature type="compositionally biased region" description="Basic and acidic residues" evidence="14">
    <location>
        <begin position="98"/>
        <end position="121"/>
    </location>
</feature>
<evidence type="ECO:0000259" key="15">
    <source>
        <dbReference type="PROSITE" id="PS50846"/>
    </source>
</evidence>
<dbReference type="InterPro" id="IPR036412">
    <property type="entry name" value="HAD-like_sf"/>
</dbReference>
<evidence type="ECO:0000256" key="13">
    <source>
        <dbReference type="RuleBase" id="RU362081"/>
    </source>
</evidence>
<evidence type="ECO:0000256" key="6">
    <source>
        <dbReference type="ARBA" id="ARBA00022741"/>
    </source>
</evidence>
<keyword evidence="4 13" id="KW-0812">Transmembrane</keyword>
<evidence type="ECO:0000256" key="9">
    <source>
        <dbReference type="ARBA" id="ARBA00022989"/>
    </source>
</evidence>
<dbReference type="InterPro" id="IPR036163">
    <property type="entry name" value="HMA_dom_sf"/>
</dbReference>
<keyword evidence="10 13" id="KW-0472">Membrane</keyword>
<dbReference type="Gene3D" id="3.30.70.100">
    <property type="match status" value="1"/>
</dbReference>
<keyword evidence="8" id="KW-1278">Translocase</keyword>
<dbReference type="Gene3D" id="2.70.150.10">
    <property type="entry name" value="Calcium-transporting ATPase, cytoplasmic transduction domain A"/>
    <property type="match status" value="1"/>
</dbReference>
<keyword evidence="7 13" id="KW-0067">ATP-binding</keyword>
<protein>
    <recommendedName>
        <fullName evidence="11">Cd(2+)-exporting ATPase</fullName>
        <ecNumber evidence="11">7.2.2.21</ecNumber>
    </recommendedName>
</protein>
<evidence type="ECO:0000256" key="8">
    <source>
        <dbReference type="ARBA" id="ARBA00022967"/>
    </source>
</evidence>
<evidence type="ECO:0000256" key="11">
    <source>
        <dbReference type="ARBA" id="ARBA00039103"/>
    </source>
</evidence>
<comment type="catalytic activity">
    <reaction evidence="12">
        <text>Cd(2+)(in) + ATP + H2O = Cd(2+)(out) + ADP + phosphate + H(+)</text>
        <dbReference type="Rhea" id="RHEA:12132"/>
        <dbReference type="ChEBI" id="CHEBI:15377"/>
        <dbReference type="ChEBI" id="CHEBI:15378"/>
        <dbReference type="ChEBI" id="CHEBI:30616"/>
        <dbReference type="ChEBI" id="CHEBI:43474"/>
        <dbReference type="ChEBI" id="CHEBI:48775"/>
        <dbReference type="ChEBI" id="CHEBI:456216"/>
        <dbReference type="EC" id="7.2.2.21"/>
    </reaction>
</comment>
<dbReference type="PRINTS" id="PR00941">
    <property type="entry name" value="CDATPASE"/>
</dbReference>
<dbReference type="InterPro" id="IPR027256">
    <property type="entry name" value="P-typ_ATPase_IB"/>
</dbReference>
<feature type="transmembrane region" description="Helical" evidence="13">
    <location>
        <begin position="151"/>
        <end position="172"/>
    </location>
</feature>
<dbReference type="Gene3D" id="3.40.50.1000">
    <property type="entry name" value="HAD superfamily/HAD-like"/>
    <property type="match status" value="1"/>
</dbReference>
<dbReference type="PANTHER" id="PTHR48085:SF5">
    <property type="entry name" value="CADMIUM_ZINC-TRANSPORTING ATPASE HMA4-RELATED"/>
    <property type="match status" value="1"/>
</dbReference>
<evidence type="ECO:0000256" key="3">
    <source>
        <dbReference type="ARBA" id="ARBA00022539"/>
    </source>
</evidence>
<reference evidence="16" key="1">
    <citation type="thesis" date="2015" institute="Rutgers" country="The State University of New Jersey, 14 College Farm Rd., New Brunswick, NJ, USA">
        <title>Ammonia toxicity in bacteria and its implications for treatment of and resource recovery from highly nitrogenous organic wastes.</title>
        <authorList>
            <person name="Luther A.K."/>
        </authorList>
    </citation>
    <scope>NUCLEOTIDE SEQUENCE</scope>
    <source>
        <strain evidence="16">RT-10B</strain>
    </source>
</reference>
<dbReference type="InterPro" id="IPR018303">
    <property type="entry name" value="ATPase_P-typ_P_site"/>
</dbReference>
<dbReference type="GO" id="GO:0005524">
    <property type="term" value="F:ATP binding"/>
    <property type="evidence" value="ECO:0007669"/>
    <property type="project" value="UniProtKB-UniRule"/>
</dbReference>
<accession>A0A2P7Q0P7</accession>
<feature type="transmembrane region" description="Helical" evidence="13">
    <location>
        <begin position="353"/>
        <end position="372"/>
    </location>
</feature>
<dbReference type="SUPFAM" id="SSF55008">
    <property type="entry name" value="HMA, heavy metal-associated domain"/>
    <property type="match status" value="1"/>
</dbReference>
<comment type="subcellular location">
    <subcellularLocation>
        <location evidence="13">Cell membrane</location>
    </subcellularLocation>
    <subcellularLocation>
        <location evidence="1">Membrane</location>
        <topology evidence="1">Multi-pass membrane protein</topology>
    </subcellularLocation>
</comment>
<dbReference type="AlphaFoldDB" id="A0A2P7Q0P7"/>
<feature type="region of interest" description="Disordered" evidence="14">
    <location>
        <begin position="94"/>
        <end position="121"/>
    </location>
</feature>
<dbReference type="PROSITE" id="PS50846">
    <property type="entry name" value="HMA_2"/>
    <property type="match status" value="1"/>
</dbReference>
<keyword evidence="3" id="KW-0104">Cadmium</keyword>
<feature type="transmembrane region" description="Helical" evidence="13">
    <location>
        <begin position="713"/>
        <end position="734"/>
    </location>
</feature>
<evidence type="ECO:0000256" key="14">
    <source>
        <dbReference type="SAM" id="MobiDB-lite"/>
    </source>
</evidence>
<dbReference type="InterPro" id="IPR023214">
    <property type="entry name" value="HAD_sf"/>
</dbReference>
<evidence type="ECO:0000256" key="12">
    <source>
        <dbReference type="ARBA" id="ARBA00049338"/>
    </source>
</evidence>
<dbReference type="InterPro" id="IPR023298">
    <property type="entry name" value="ATPase_P-typ_TM_dom_sf"/>
</dbReference>
<dbReference type="InterPro" id="IPR008250">
    <property type="entry name" value="ATPase_P-typ_transduc_dom_A_sf"/>
</dbReference>
<dbReference type="InterPro" id="IPR001757">
    <property type="entry name" value="P_typ_ATPase"/>
</dbReference>
<keyword evidence="9 13" id="KW-1133">Transmembrane helix</keyword>
<dbReference type="RefSeq" id="WP_106776256.1">
    <property type="nucleotide sequence ID" value="NZ_JYGE01000003.1"/>
</dbReference>
<sequence length="737" mass="79966">MKSIEIILGGLTCANCASKIEEKVKKMDEIEEAHLNFIKSTLSVKIKDGYEEEEVLSNIIKLVDKIEPGLNISLKADSNFDPASSSKYCSSSSCSSDGHGHNHEESDGHSNEHSHEHSHEHGDNDLKILLTAIVLYAAGMISSHFGAPKAIYLLLFASSYIIAGFDVIKAAVKNIINKNPLDENFLMTIATVGAIAIGQYPEAVGVMLFYGIGEYLESRAVNKSRKNIEELMNIKPEVANLIVDGEVKEVAPETIKIGDHIMVRVGEKVPLDGVIIKGESRFDTSAITGESVLKSIAEGEEISSGVINKSAVIEVEVTKTFKDSTVSKILDMVENATSKKSETENFITVFARYYTPIVVALAIAVAVLPPIFMQEAFSKWLYRGLVFLVVSCPCALVISIPLSYFSGIGVSSKNGVLVKGSNYLEALKKVDTVVMDKTGTITKGVFDVTNIVLGKGIEEKELLKYANIAESRSSHPIANSISNYCKDKVIMDSIKIDSYEEIAAHGIKVIYEGKEILAGNSRLMTANDIEFSEIKSSSTKVYLAVDKVYYGCIEISDQIKDNMKSTIEDMKSVGINKIVMLTGDSKNVAKEVSDEIGIDNYYAELLPNDKVSLIEKIMSEKKEDSKVAFIGDGINDAPVIARADVGISMGGVGSDAAIEASDVVFMTDEISKIVPAVEIARLTGKIVWQNIIIAIGIKVLVLILSSVGLANMWAAIFADVGVTLIAVLNSLRVLRYK</sequence>
<evidence type="ECO:0000256" key="1">
    <source>
        <dbReference type="ARBA" id="ARBA00004141"/>
    </source>
</evidence>
<dbReference type="InterPro" id="IPR051014">
    <property type="entry name" value="Cation_Transport_ATPase_IB"/>
</dbReference>
<feature type="transmembrane region" description="Helical" evidence="13">
    <location>
        <begin position="384"/>
        <end position="405"/>
    </location>
</feature>
<dbReference type="Pfam" id="PF00702">
    <property type="entry name" value="Hydrolase"/>
    <property type="match status" value="1"/>
</dbReference>
<gene>
    <name evidence="16" type="ORF">UF10_02505</name>
</gene>
<evidence type="ECO:0000313" key="16">
    <source>
        <dbReference type="EMBL" id="PSJ31531.1"/>
    </source>
</evidence>
<dbReference type="InterPro" id="IPR023299">
    <property type="entry name" value="ATPase_P-typ_cyto_dom_N"/>
</dbReference>
<dbReference type="GO" id="GO:0046872">
    <property type="term" value="F:metal ion binding"/>
    <property type="evidence" value="ECO:0007669"/>
    <property type="project" value="UniProtKB-KW"/>
</dbReference>
<dbReference type="PANTHER" id="PTHR48085">
    <property type="entry name" value="CADMIUM/ZINC-TRANSPORTING ATPASE HMA2-RELATED"/>
    <property type="match status" value="1"/>
</dbReference>
<dbReference type="Gene3D" id="3.40.1110.10">
    <property type="entry name" value="Calcium-transporting ATPase, cytoplasmic domain N"/>
    <property type="match status" value="1"/>
</dbReference>
<name>A0A2P7Q0P7_9FIRM</name>